<dbReference type="Proteomes" id="UP000029108">
    <property type="component" value="Unassembled WGS sequence"/>
</dbReference>
<reference evidence="2 3" key="1">
    <citation type="submission" date="2014-03" db="EMBL/GenBank/DDBJ databases">
        <title>Genomics of Bifidobacteria.</title>
        <authorList>
            <person name="Ventura M."/>
            <person name="Milani C."/>
            <person name="Lugli G.A."/>
        </authorList>
    </citation>
    <scope>NUCLEOTIDE SEQUENCE [LARGE SCALE GENOMIC DNA]</scope>
    <source>
        <strain evidence="2 3">DSM 23969</strain>
    </source>
</reference>
<dbReference type="AlphaFoldDB" id="A0A086ZUH8"/>
<name>A0A086ZUH8_9BIFI</name>
<evidence type="ECO:0000313" key="3">
    <source>
        <dbReference type="Proteomes" id="UP000029108"/>
    </source>
</evidence>
<evidence type="ECO:0000313" key="2">
    <source>
        <dbReference type="EMBL" id="KFI50178.1"/>
    </source>
</evidence>
<protein>
    <submittedName>
        <fullName evidence="2">Uncharacterized protein</fullName>
    </submittedName>
</protein>
<accession>A0A086ZUH8</accession>
<dbReference type="EMBL" id="JGYN01000017">
    <property type="protein sequence ID" value="KFI50178.1"/>
    <property type="molecule type" value="Genomic_DNA"/>
</dbReference>
<organism evidence="2 3">
    <name type="scientific">Bifidobacterium biavatii DSM 23969</name>
    <dbReference type="NCBI Taxonomy" id="1437608"/>
    <lineage>
        <taxon>Bacteria</taxon>
        <taxon>Bacillati</taxon>
        <taxon>Actinomycetota</taxon>
        <taxon>Actinomycetes</taxon>
        <taxon>Bifidobacteriales</taxon>
        <taxon>Bifidobacteriaceae</taxon>
        <taxon>Bifidobacterium</taxon>
    </lineage>
</organism>
<sequence length="225" mass="24322">MRIDRVQEVWDGGSYLGLAYRLNPDGGLAGEWTAYVYVGDRKAAKDLDRFERRDLSHDYVDCGICEGLSLAFSRIESMSRTVLPVATLRTPETDIPAARIACPNCARGFLERGQDVYAGMFTCPSCHHSFGVMPLAVVLLNEGRAMEDVAAATGLTCASIRANLRYNYRRVGTGADTKWVDRGSVLPSVRVDGVPVRSLSDSLSGNSPARRGELAGTCLGSNGPD</sequence>
<keyword evidence="3" id="KW-1185">Reference proteome</keyword>
<feature type="region of interest" description="Disordered" evidence="1">
    <location>
        <begin position="197"/>
        <end position="225"/>
    </location>
</feature>
<proteinExistence type="predicted"/>
<comment type="caution">
    <text evidence="2">The sequence shown here is derived from an EMBL/GenBank/DDBJ whole genome shotgun (WGS) entry which is preliminary data.</text>
</comment>
<evidence type="ECO:0000256" key="1">
    <source>
        <dbReference type="SAM" id="MobiDB-lite"/>
    </source>
</evidence>
<gene>
    <name evidence="2" type="ORF">BBIA_1660</name>
</gene>